<comment type="caution">
    <text evidence="1">The sequence shown here is derived from an EMBL/GenBank/DDBJ whole genome shotgun (WGS) entry which is preliminary data.</text>
</comment>
<keyword evidence="2" id="KW-1185">Reference proteome</keyword>
<name>A0ACA9RYL5_9GLOM</name>
<feature type="non-terminal residue" evidence="1">
    <location>
        <position position="1"/>
    </location>
</feature>
<dbReference type="EMBL" id="CAJVQC010078009">
    <property type="protein sequence ID" value="CAG8816003.1"/>
    <property type="molecule type" value="Genomic_DNA"/>
</dbReference>
<reference evidence="1" key="1">
    <citation type="submission" date="2021-06" db="EMBL/GenBank/DDBJ databases">
        <authorList>
            <person name="Kallberg Y."/>
            <person name="Tangrot J."/>
            <person name="Rosling A."/>
        </authorList>
    </citation>
    <scope>NUCLEOTIDE SEQUENCE</scope>
    <source>
        <strain evidence="1">MA461A</strain>
    </source>
</reference>
<sequence>GVQVGEKFSHIKTDDNTNGEVFAEDKESMHEDDVYEDEKQLECANEMKRLVFIDKLIDYFSRAKRVPGV</sequence>
<organism evidence="1 2">
    <name type="scientific">Racocetra persica</name>
    <dbReference type="NCBI Taxonomy" id="160502"/>
    <lineage>
        <taxon>Eukaryota</taxon>
        <taxon>Fungi</taxon>
        <taxon>Fungi incertae sedis</taxon>
        <taxon>Mucoromycota</taxon>
        <taxon>Glomeromycotina</taxon>
        <taxon>Glomeromycetes</taxon>
        <taxon>Diversisporales</taxon>
        <taxon>Gigasporaceae</taxon>
        <taxon>Racocetra</taxon>
    </lineage>
</organism>
<accession>A0ACA9RYL5</accession>
<protein>
    <submittedName>
        <fullName evidence="1">3397_t:CDS:1</fullName>
    </submittedName>
</protein>
<dbReference type="Proteomes" id="UP000789920">
    <property type="component" value="Unassembled WGS sequence"/>
</dbReference>
<evidence type="ECO:0000313" key="1">
    <source>
        <dbReference type="EMBL" id="CAG8816003.1"/>
    </source>
</evidence>
<evidence type="ECO:0000313" key="2">
    <source>
        <dbReference type="Proteomes" id="UP000789920"/>
    </source>
</evidence>
<proteinExistence type="predicted"/>
<feature type="non-terminal residue" evidence="1">
    <location>
        <position position="69"/>
    </location>
</feature>
<gene>
    <name evidence="1" type="ORF">RPERSI_LOCUS24354</name>
</gene>